<protein>
    <submittedName>
        <fullName evidence="1">Uncharacterized protein</fullName>
    </submittedName>
</protein>
<sequence>MSNKVSNTLYGNKQLFIDGQLKNVDNMAIDELVCNFKSLYVLTLTDEFFDNEYFDNISIFEPILSEKKLENYYKNVCLIKASFSILNNDIMKNSICIISKEAINDLEHKPRDEYNEYTLVVPIFTICKSDIKLYLSQFKNNLLEDYFKIKFMNYYFSNIKKNKDISYMISNCEESNYWIYDYNCKLNISLPFMNRNFNFFDLTNIKDKKLLETIENIKNLPDDGGDYLSHMFRKQNFVDASNSIKKNGYLIYKLHDKKDIPNFYEVILKLHQESALDELILLLSNMLISKDYCHLVLNNENILDIFIKLAPIIYSEHQTRKIIAYGWISLYLEETIKRSYIDINDRFVFNCNIASKLPVFNFNLNKLKDNPYFPLLINDKLYVDLNAYGVDVYNFTNYSNAQNIDRELLKEKYGVVDLNTFKKRMNVFLSGNKNFDIFKHANFKNIAISGSIIAACLPSFNPLIFNTNGNFEAFVDEYYNEADLDIMCNQMDKFEYIDTAFELNEALDKATKELSIENISRINSVKTACIFINLNKVNEIINMLKLNCTKDTFNDKIDENKNKIYNLYVEQKINEHRKYFEEDIEKFKDPKYNSFFEILPIDSVKIYTRNFNELDDNLIPESVMISENLKFKYNVTGIKRSFEIFQIKYSNFFSTVHKFHLPCVRAYYDNTNVFILPSCITACMTLTNIEYKYFAGTKDPIEVINKYRRRGFTTILNDKERIKMIKYSHDIEKWRDLYEIKTLSKNNTDKLFKPLDLNNKLFKPAKNISHPGLYFNKTLYNVYHTSIINEYGYINQLNKNELFMSYKNIKN</sequence>
<evidence type="ECO:0000313" key="1">
    <source>
        <dbReference type="EMBL" id="QHT74215.1"/>
    </source>
</evidence>
<name>A0A6C0H245_9ZZZZ</name>
<organism evidence="1">
    <name type="scientific">viral metagenome</name>
    <dbReference type="NCBI Taxonomy" id="1070528"/>
    <lineage>
        <taxon>unclassified sequences</taxon>
        <taxon>metagenomes</taxon>
        <taxon>organismal metagenomes</taxon>
    </lineage>
</organism>
<proteinExistence type="predicted"/>
<accession>A0A6C0H245</accession>
<dbReference type="AlphaFoldDB" id="A0A6C0H245"/>
<reference evidence="1" key="1">
    <citation type="journal article" date="2020" name="Nature">
        <title>Giant virus diversity and host interactions through global metagenomics.</title>
        <authorList>
            <person name="Schulz F."/>
            <person name="Roux S."/>
            <person name="Paez-Espino D."/>
            <person name="Jungbluth S."/>
            <person name="Walsh D.A."/>
            <person name="Denef V.J."/>
            <person name="McMahon K.D."/>
            <person name="Konstantinidis K.T."/>
            <person name="Eloe-Fadrosh E.A."/>
            <person name="Kyrpides N.C."/>
            <person name="Woyke T."/>
        </authorList>
    </citation>
    <scope>NUCLEOTIDE SEQUENCE</scope>
    <source>
        <strain evidence="1">GVMAG-M-3300023179-4</strain>
    </source>
</reference>
<dbReference type="EMBL" id="MN739842">
    <property type="protein sequence ID" value="QHT74215.1"/>
    <property type="molecule type" value="Genomic_DNA"/>
</dbReference>